<evidence type="ECO:0000256" key="1">
    <source>
        <dbReference type="ARBA" id="ARBA00009108"/>
    </source>
</evidence>
<dbReference type="PANTHER" id="PTHR37313:SF2">
    <property type="entry name" value="UPF0749 PROTEIN YLXX"/>
    <property type="match status" value="1"/>
</dbReference>
<dbReference type="Pfam" id="PF05949">
    <property type="entry name" value="DUF881"/>
    <property type="match status" value="1"/>
</dbReference>
<sequence>MGRPRATKANVLVLLLATLLGFAISTQVHQTRSSGLESLREQDLVGVLDTVTQEGVRLGTELRDLERTRDRLASGVDSEKEALALARERADTLAILAGTAPATGPGIRLTITDPDGKIGSTILLDAIQELRDAGAEVMQVGPVRVVASTYFTDSDAGVSVSGTGISAPYSILAIGDPATMTAAMGIPGGVTVSVRGLGGDVTIAPLDRVDITAVVDLPTPRFATPQPVPTSSASP</sequence>
<evidence type="ECO:0000313" key="2">
    <source>
        <dbReference type="EMBL" id="GAA1785360.1"/>
    </source>
</evidence>
<keyword evidence="3" id="KW-1185">Reference proteome</keyword>
<organism evidence="2 3">
    <name type="scientific">Nostocoides veronense</name>
    <dbReference type="NCBI Taxonomy" id="330836"/>
    <lineage>
        <taxon>Bacteria</taxon>
        <taxon>Bacillati</taxon>
        <taxon>Actinomycetota</taxon>
        <taxon>Actinomycetes</taxon>
        <taxon>Micrococcales</taxon>
        <taxon>Intrasporangiaceae</taxon>
        <taxon>Nostocoides</taxon>
    </lineage>
</organism>
<comment type="similarity">
    <text evidence="1">Belongs to the UPF0749 family.</text>
</comment>
<dbReference type="PANTHER" id="PTHR37313">
    <property type="entry name" value="UPF0749 PROTEIN RV1825"/>
    <property type="match status" value="1"/>
</dbReference>
<proteinExistence type="inferred from homology"/>
<dbReference type="EMBL" id="BAAAPO010000015">
    <property type="protein sequence ID" value="GAA1785360.1"/>
    <property type="molecule type" value="Genomic_DNA"/>
</dbReference>
<dbReference type="RefSeq" id="WP_344081712.1">
    <property type="nucleotide sequence ID" value="NZ_BAAAPO010000015.1"/>
</dbReference>
<reference evidence="3" key="1">
    <citation type="journal article" date="2019" name="Int. J. Syst. Evol. Microbiol.">
        <title>The Global Catalogue of Microorganisms (GCM) 10K type strain sequencing project: providing services to taxonomists for standard genome sequencing and annotation.</title>
        <authorList>
            <consortium name="The Broad Institute Genomics Platform"/>
            <consortium name="The Broad Institute Genome Sequencing Center for Infectious Disease"/>
            <person name="Wu L."/>
            <person name="Ma J."/>
        </authorList>
    </citation>
    <scope>NUCLEOTIDE SEQUENCE [LARGE SCALE GENOMIC DNA]</scope>
    <source>
        <strain evidence="3">JCM 15592</strain>
    </source>
</reference>
<name>A0ABP4XJT9_9MICO</name>
<dbReference type="Gene3D" id="3.30.70.1880">
    <property type="entry name" value="Protein of unknown function DUF881"/>
    <property type="match status" value="1"/>
</dbReference>
<gene>
    <name evidence="2" type="ORF">GCM10009811_08130</name>
</gene>
<accession>A0ABP4XJT9</accession>
<evidence type="ECO:0000313" key="3">
    <source>
        <dbReference type="Proteomes" id="UP001499938"/>
    </source>
</evidence>
<protein>
    <submittedName>
        <fullName evidence="2">DUF881 domain-containing protein</fullName>
    </submittedName>
</protein>
<dbReference type="Proteomes" id="UP001499938">
    <property type="component" value="Unassembled WGS sequence"/>
</dbReference>
<dbReference type="InterPro" id="IPR010273">
    <property type="entry name" value="DUF881"/>
</dbReference>
<comment type="caution">
    <text evidence="2">The sequence shown here is derived from an EMBL/GenBank/DDBJ whole genome shotgun (WGS) entry which is preliminary data.</text>
</comment>